<evidence type="ECO:0000313" key="5">
    <source>
        <dbReference type="EMBL" id="QCI86809.1"/>
    </source>
</evidence>
<reference evidence="5 6" key="1">
    <citation type="submission" date="2019-04" db="EMBL/GenBank/DDBJ databases">
        <title>Vagococcus sp. nov., isolated from faeces of yaks (Bos grunniens).</title>
        <authorList>
            <person name="Ge Y."/>
        </authorList>
    </citation>
    <scope>NUCLEOTIDE SEQUENCE [LARGE SCALE GENOMIC DNA]</scope>
    <source>
        <strain evidence="5 6">MN-17</strain>
    </source>
</reference>
<proteinExistence type="inferred from homology"/>
<dbReference type="SUPFAM" id="SSF55120">
    <property type="entry name" value="Pseudouridine synthase"/>
    <property type="match status" value="1"/>
</dbReference>
<dbReference type="CDD" id="cd02869">
    <property type="entry name" value="PseudoU_synth_RluA_like"/>
    <property type="match status" value="1"/>
</dbReference>
<accession>A0A4D7CRU4</accession>
<comment type="catalytic activity">
    <reaction evidence="1 4">
        <text>a uridine in RNA = a pseudouridine in RNA</text>
        <dbReference type="Rhea" id="RHEA:48348"/>
        <dbReference type="Rhea" id="RHEA-COMP:12068"/>
        <dbReference type="Rhea" id="RHEA-COMP:12069"/>
        <dbReference type="ChEBI" id="CHEBI:65314"/>
        <dbReference type="ChEBI" id="CHEBI:65315"/>
    </reaction>
</comment>
<dbReference type="GO" id="GO:0140098">
    <property type="term" value="F:catalytic activity, acting on RNA"/>
    <property type="evidence" value="ECO:0007669"/>
    <property type="project" value="UniProtKB-ARBA"/>
</dbReference>
<dbReference type="InterPro" id="IPR020103">
    <property type="entry name" value="PsdUridine_synth_cat_dom_sf"/>
</dbReference>
<evidence type="ECO:0000313" key="6">
    <source>
        <dbReference type="Proteomes" id="UP000298615"/>
    </source>
</evidence>
<evidence type="ECO:0000256" key="1">
    <source>
        <dbReference type="ARBA" id="ARBA00000073"/>
    </source>
</evidence>
<dbReference type="GO" id="GO:0003723">
    <property type="term" value="F:RNA binding"/>
    <property type="evidence" value="ECO:0007669"/>
    <property type="project" value="InterPro"/>
</dbReference>
<dbReference type="AlphaFoldDB" id="A0A4D7CRU4"/>
<dbReference type="KEGG" id="vao:FA707_07460"/>
<protein>
    <recommendedName>
        <fullName evidence="4">Pseudouridine synthase</fullName>
        <ecNumber evidence="4">5.4.99.-</ecNumber>
    </recommendedName>
</protein>
<keyword evidence="6" id="KW-1185">Reference proteome</keyword>
<evidence type="ECO:0000256" key="3">
    <source>
        <dbReference type="ARBA" id="ARBA00023235"/>
    </source>
</evidence>
<dbReference type="EMBL" id="CP039712">
    <property type="protein sequence ID" value="QCI86809.1"/>
    <property type="molecule type" value="Genomic_DNA"/>
</dbReference>
<dbReference type="OrthoDB" id="9773999at2"/>
<dbReference type="InterPro" id="IPR050188">
    <property type="entry name" value="RluA_PseudoU_synthase"/>
</dbReference>
<evidence type="ECO:0000256" key="2">
    <source>
        <dbReference type="ARBA" id="ARBA00010876"/>
    </source>
</evidence>
<dbReference type="PANTHER" id="PTHR21600:SF44">
    <property type="entry name" value="RIBOSOMAL LARGE SUBUNIT PSEUDOURIDINE SYNTHASE D"/>
    <property type="match status" value="1"/>
</dbReference>
<organism evidence="5 6">
    <name type="scientific">Vagococcus zengguangii</name>
    <dbReference type="NCBI Taxonomy" id="2571750"/>
    <lineage>
        <taxon>Bacteria</taxon>
        <taxon>Bacillati</taxon>
        <taxon>Bacillota</taxon>
        <taxon>Bacilli</taxon>
        <taxon>Lactobacillales</taxon>
        <taxon>Enterococcaceae</taxon>
        <taxon>Vagococcus</taxon>
    </lineage>
</organism>
<dbReference type="Gene3D" id="3.30.2350.10">
    <property type="entry name" value="Pseudouridine synthase"/>
    <property type="match status" value="1"/>
</dbReference>
<dbReference type="EC" id="5.4.99.-" evidence="4"/>
<evidence type="ECO:0000256" key="4">
    <source>
        <dbReference type="RuleBase" id="RU362028"/>
    </source>
</evidence>
<dbReference type="InterPro" id="IPR006224">
    <property type="entry name" value="PsdUridine_synth_RluA-like_CS"/>
</dbReference>
<gene>
    <name evidence="5" type="ORF">FA707_07460</name>
</gene>
<dbReference type="RefSeq" id="WP_136953631.1">
    <property type="nucleotide sequence ID" value="NZ_CP039712.1"/>
</dbReference>
<dbReference type="GO" id="GO:0000455">
    <property type="term" value="P:enzyme-directed rRNA pseudouridine synthesis"/>
    <property type="evidence" value="ECO:0007669"/>
    <property type="project" value="TreeGrafter"/>
</dbReference>
<dbReference type="PANTHER" id="PTHR21600">
    <property type="entry name" value="MITOCHONDRIAL RNA PSEUDOURIDINE SYNTHASE"/>
    <property type="match status" value="1"/>
</dbReference>
<dbReference type="NCBIfam" id="TIGR00005">
    <property type="entry name" value="rluA_subfam"/>
    <property type="match status" value="1"/>
</dbReference>
<name>A0A4D7CRU4_9ENTE</name>
<comment type="similarity">
    <text evidence="2 4">Belongs to the pseudouridine synthase RluA family.</text>
</comment>
<keyword evidence="3 4" id="KW-0413">Isomerase</keyword>
<dbReference type="Proteomes" id="UP000298615">
    <property type="component" value="Chromosome"/>
</dbReference>
<dbReference type="GO" id="GO:0009982">
    <property type="term" value="F:pseudouridine synthase activity"/>
    <property type="evidence" value="ECO:0007669"/>
    <property type="project" value="InterPro"/>
</dbReference>
<comment type="function">
    <text evidence="4">Responsible for synthesis of pseudouridine from uracil.</text>
</comment>
<sequence>MQYNIQLPDNFETCDIKTLLEERWLVPRKVRHFLRTKKNILVNGESRSFHELVDAGDEITLHFDASDYPDYEVTLGDASKVEVIYEDEYLIIVNKPIKMKTHPNQPDEKDALLNHVASYLAPQGLLPYVVHRLDMETSGLILFAKNPFILPILGRMLEQKNIKRSYQAVIDGQLNKDSLSVNKKIGRDRHDRRKRRIDERTGKIAVTHFTTVKRENRYSLVNCELDTGRTHQIRVHLQSLGHPIVGDPLYNPRSQAGRLMLHAYKLNFIHPLTNEHISCESKPFDFIM</sequence>
<dbReference type="PROSITE" id="PS01129">
    <property type="entry name" value="PSI_RLU"/>
    <property type="match status" value="1"/>
</dbReference>
<dbReference type="InterPro" id="IPR006225">
    <property type="entry name" value="PsdUridine_synth_RluC/D"/>
</dbReference>
<dbReference type="Pfam" id="PF00849">
    <property type="entry name" value="PseudoU_synth_2"/>
    <property type="match status" value="1"/>
</dbReference>
<dbReference type="InterPro" id="IPR006145">
    <property type="entry name" value="PsdUridine_synth_RsuA/RluA"/>
</dbReference>